<dbReference type="InterPro" id="IPR036736">
    <property type="entry name" value="ACP-like_sf"/>
</dbReference>
<evidence type="ECO:0000256" key="1">
    <source>
        <dbReference type="ARBA" id="ARBA00001957"/>
    </source>
</evidence>
<feature type="domain" description="Carrier" evidence="4">
    <location>
        <begin position="678"/>
        <end position="764"/>
    </location>
</feature>
<dbReference type="Gene3D" id="3.40.50.12780">
    <property type="entry name" value="N-terminal domain of ligase-like"/>
    <property type="match status" value="1"/>
</dbReference>
<dbReference type="InterPro" id="IPR000873">
    <property type="entry name" value="AMP-dep_synth/lig_dom"/>
</dbReference>
<dbReference type="InterPro" id="IPR020845">
    <property type="entry name" value="AMP-binding_CS"/>
</dbReference>
<dbReference type="InterPro" id="IPR025110">
    <property type="entry name" value="AMP-bd_C"/>
</dbReference>
<dbReference type="NCBIfam" id="TIGR01733">
    <property type="entry name" value="AA-adenyl-dom"/>
    <property type="match status" value="1"/>
</dbReference>
<dbReference type="SMART" id="SM00823">
    <property type="entry name" value="PKS_PP"/>
    <property type="match status" value="1"/>
</dbReference>
<dbReference type="GO" id="GO:0043041">
    <property type="term" value="P:amino acid activation for nonribosomal peptide biosynthetic process"/>
    <property type="evidence" value="ECO:0007669"/>
    <property type="project" value="TreeGrafter"/>
</dbReference>
<reference evidence="5 6" key="1">
    <citation type="submission" date="2017-07" db="EMBL/GenBank/DDBJ databases">
        <title>Genome sequence of Streptomyces pluripotens MUSC 137T.</title>
        <authorList>
            <person name="Ser H.-L."/>
            <person name="Lee L.-H."/>
        </authorList>
    </citation>
    <scope>NUCLEOTIDE SEQUENCE [LARGE SCALE GENOMIC DNA]</scope>
    <source>
        <strain evidence="5 6">MUSC 137</strain>
    </source>
</reference>
<keyword evidence="2" id="KW-0596">Phosphopantetheine</keyword>
<dbReference type="PROSITE" id="PS00455">
    <property type="entry name" value="AMP_BINDING"/>
    <property type="match status" value="1"/>
</dbReference>
<keyword evidence="6" id="KW-1185">Reference proteome</keyword>
<dbReference type="AlphaFoldDB" id="A0A221P264"/>
<dbReference type="GO" id="GO:0031177">
    <property type="term" value="F:phosphopantetheine binding"/>
    <property type="evidence" value="ECO:0007669"/>
    <property type="project" value="InterPro"/>
</dbReference>
<dbReference type="InterPro" id="IPR010071">
    <property type="entry name" value="AA_adenyl_dom"/>
</dbReference>
<comment type="cofactor">
    <cofactor evidence="1">
        <name>pantetheine 4'-phosphate</name>
        <dbReference type="ChEBI" id="CHEBI:47942"/>
    </cofactor>
</comment>
<evidence type="ECO:0000256" key="3">
    <source>
        <dbReference type="ARBA" id="ARBA00022553"/>
    </source>
</evidence>
<dbReference type="Pfam" id="PF13193">
    <property type="entry name" value="AMP-binding_C"/>
    <property type="match status" value="1"/>
</dbReference>
<dbReference type="GO" id="GO:0044550">
    <property type="term" value="P:secondary metabolite biosynthetic process"/>
    <property type="evidence" value="ECO:0007669"/>
    <property type="project" value="TreeGrafter"/>
</dbReference>
<dbReference type="EMBL" id="CP022433">
    <property type="protein sequence ID" value="ASN26267.1"/>
    <property type="molecule type" value="Genomic_DNA"/>
</dbReference>
<gene>
    <name evidence="5" type="ORF">LK07_22155</name>
</gene>
<dbReference type="InterPro" id="IPR001031">
    <property type="entry name" value="Thioesterase"/>
</dbReference>
<dbReference type="GO" id="GO:0017000">
    <property type="term" value="P:antibiotic biosynthetic process"/>
    <property type="evidence" value="ECO:0007669"/>
    <property type="project" value="UniProtKB-ARBA"/>
</dbReference>
<dbReference type="SUPFAM" id="SSF53474">
    <property type="entry name" value="alpha/beta-Hydrolases"/>
    <property type="match status" value="1"/>
</dbReference>
<evidence type="ECO:0000256" key="2">
    <source>
        <dbReference type="ARBA" id="ARBA00022450"/>
    </source>
</evidence>
<dbReference type="InterPro" id="IPR009081">
    <property type="entry name" value="PP-bd_ACP"/>
</dbReference>
<dbReference type="InterPro" id="IPR029058">
    <property type="entry name" value="AB_hydrolase_fold"/>
</dbReference>
<evidence type="ECO:0000259" key="4">
    <source>
        <dbReference type="PROSITE" id="PS50075"/>
    </source>
</evidence>
<dbReference type="STRING" id="1355015.LK06_020995"/>
<dbReference type="CDD" id="cd05930">
    <property type="entry name" value="A_NRPS"/>
    <property type="match status" value="1"/>
</dbReference>
<proteinExistence type="predicted"/>
<dbReference type="PANTHER" id="PTHR45527">
    <property type="entry name" value="NONRIBOSOMAL PEPTIDE SYNTHETASE"/>
    <property type="match status" value="1"/>
</dbReference>
<dbReference type="Gene3D" id="3.30.300.30">
    <property type="match status" value="1"/>
</dbReference>
<evidence type="ECO:0000313" key="6">
    <source>
        <dbReference type="Proteomes" id="UP000031501"/>
    </source>
</evidence>
<dbReference type="Pfam" id="PF00550">
    <property type="entry name" value="PP-binding"/>
    <property type="match status" value="1"/>
</dbReference>
<dbReference type="Gene3D" id="3.40.50.1820">
    <property type="entry name" value="alpha/beta hydrolase"/>
    <property type="match status" value="1"/>
</dbReference>
<accession>A0A221P264</accession>
<dbReference type="GO" id="GO:0005737">
    <property type="term" value="C:cytoplasm"/>
    <property type="evidence" value="ECO:0007669"/>
    <property type="project" value="TreeGrafter"/>
</dbReference>
<dbReference type="OrthoDB" id="2472181at2"/>
<dbReference type="FunFam" id="3.40.50.980:FF:000001">
    <property type="entry name" value="Non-ribosomal peptide synthetase"/>
    <property type="match status" value="1"/>
</dbReference>
<name>A0A221P264_9ACTN</name>
<dbReference type="InterPro" id="IPR020802">
    <property type="entry name" value="TesA-like"/>
</dbReference>
<evidence type="ECO:0000313" key="5">
    <source>
        <dbReference type="EMBL" id="ASN26267.1"/>
    </source>
</evidence>
<dbReference type="RefSeq" id="WP_052319080.1">
    <property type="nucleotide sequence ID" value="NZ_CP021080.1"/>
</dbReference>
<dbReference type="SUPFAM" id="SSF56801">
    <property type="entry name" value="Acetyl-CoA synthetase-like"/>
    <property type="match status" value="1"/>
</dbReference>
<dbReference type="KEGG" id="splu:LK06_020995"/>
<dbReference type="Gene3D" id="1.10.1200.10">
    <property type="entry name" value="ACP-like"/>
    <property type="match status" value="1"/>
</dbReference>
<dbReference type="Pfam" id="PF00501">
    <property type="entry name" value="AMP-binding"/>
    <property type="match status" value="1"/>
</dbReference>
<dbReference type="Proteomes" id="UP000031501">
    <property type="component" value="Chromosome"/>
</dbReference>
<dbReference type="PROSITE" id="PS50075">
    <property type="entry name" value="CARRIER"/>
    <property type="match status" value="1"/>
</dbReference>
<dbReference type="SMART" id="SM00824">
    <property type="entry name" value="PKS_TE"/>
    <property type="match status" value="1"/>
</dbReference>
<organism evidence="5 6">
    <name type="scientific">Streptomyces pluripotens</name>
    <dbReference type="NCBI Taxonomy" id="1355015"/>
    <lineage>
        <taxon>Bacteria</taxon>
        <taxon>Bacillati</taxon>
        <taxon>Actinomycetota</taxon>
        <taxon>Actinomycetes</taxon>
        <taxon>Kitasatosporales</taxon>
        <taxon>Streptomycetaceae</taxon>
        <taxon>Streptomyces</taxon>
    </lineage>
</organism>
<protein>
    <submittedName>
        <fullName evidence="5">Non-ribosomal peptide synthetase</fullName>
    </submittedName>
</protein>
<dbReference type="PANTHER" id="PTHR45527:SF1">
    <property type="entry name" value="FATTY ACID SYNTHASE"/>
    <property type="match status" value="1"/>
</dbReference>
<dbReference type="InterPro" id="IPR020806">
    <property type="entry name" value="PKS_PP-bd"/>
</dbReference>
<keyword evidence="3" id="KW-0597">Phosphoprotein</keyword>
<dbReference type="InterPro" id="IPR045851">
    <property type="entry name" value="AMP-bd_C_sf"/>
</dbReference>
<dbReference type="InterPro" id="IPR042099">
    <property type="entry name" value="ANL_N_sf"/>
</dbReference>
<sequence>MRSGHTAVPRWQAKIGSAPGTATVGIPLESEPTPAELSAAHAKVVATLSGEDEVAFGPVPHLVPVAGTTWAGLVDRVRDAAAAPRHGFETVVGGTPGTLPDGVVFGVSVSDGALVLTYRTEDFDADHATRVAGYHHTALHRIATEPDAPHEGRSLLSAEERHHQLVGMAGPARELPDRRFHELFEERVRLHPGKTAAIMGERRITYAELNAHANRIARTLLARGLTAEDPVAVVTERNLDWMASVLAVFKAGGVYVPIEPHFPADRIGTTLDRSGCTLVLTEPGSTATLDEALSHRPSIAVLRVDESDGADPTDLGIEIGADRLAYIYFTSGSTGKPKGVMCEHEGMLNHLYAKTDDLGVGEDDVLAQIAPQCFDISLWQLVAALLVGGTTLIVPQEAILDVERFVEVVRGADVAQLVPSYLEVVLSHLEEHGGGLGRIRCLSATGEALKKELVERWFAAFPGTALVNAYGLTETSDDTNHEVMTGPPHGDRVPLGPAVANVRVYVVDPDLEPVPLGSSGEIVFAGICVGRGYINDPERTAAAYGTDPHRPGERLYRSGDFGRWRPDGKLEFLGRRDAQVKLRGFRVELGEIENRLLGVAGVRDTAVVVVGESLAAFYAAAADVPVDELRTWLAAALPEYMVPSRFHRLDALPLTANSKIDKKRLAELAAADEDGPEPPVTPTEQRIAAAWAAVLGLEPQRVGRNSHFFDSGGTSLSAVRLVVKLERAVSLKDLTRYPRLSDLAAFIDGTGTPEEADAGTGVLNPLLQPPSATGTLVCFPYAGGNAVNFHALAGEMADSGLAVHGVELPGHDLTAETEPFVSLEQVARTTASEIGRCAAGPILLWGHSSGAALAVATARLLERTGHDVRAVLIGGQLVGSPDARRRHSAELEALTPLEVAARLNGDSGYTELAGTDTTRAALVGAAYRHDVLEANAFFADAAENPPVALIEAPLILVTAADDPATRGHEGDLAAWRGIARTVEVRELPEGGHHFFRTRPAQTAAVVRAVHDMHQRERV</sequence>
<dbReference type="Pfam" id="PF00975">
    <property type="entry name" value="Thioesterase"/>
    <property type="match status" value="1"/>
</dbReference>